<organism evidence="1 2">
    <name type="scientific">Candidatus Zambryskibacteria bacterium RIFCSPLOWO2_01_FULL_39_39</name>
    <dbReference type="NCBI Taxonomy" id="1802758"/>
    <lineage>
        <taxon>Bacteria</taxon>
        <taxon>Candidatus Zambryskiibacteriota</taxon>
    </lineage>
</organism>
<dbReference type="AlphaFoldDB" id="A0A1G2TW38"/>
<gene>
    <name evidence="1" type="ORF">A3A96_01670</name>
</gene>
<sequence>MRKLEMREVETGYCDFCKEKASHLKKCAICKREMCGRGGYSEHSAYGMEVYRYGDANRLVSSHICKECVDKSLTITVGELFEGILGPTPIQL</sequence>
<protein>
    <submittedName>
        <fullName evidence="1">Uncharacterized protein</fullName>
    </submittedName>
</protein>
<evidence type="ECO:0000313" key="1">
    <source>
        <dbReference type="EMBL" id="OHB01383.1"/>
    </source>
</evidence>
<dbReference type="Proteomes" id="UP000177707">
    <property type="component" value="Unassembled WGS sequence"/>
</dbReference>
<comment type="caution">
    <text evidence="1">The sequence shown here is derived from an EMBL/GenBank/DDBJ whole genome shotgun (WGS) entry which is preliminary data.</text>
</comment>
<name>A0A1G2TW38_9BACT</name>
<proteinExistence type="predicted"/>
<accession>A0A1G2TW38</accession>
<dbReference type="EMBL" id="MHWB01000013">
    <property type="protein sequence ID" value="OHB01383.1"/>
    <property type="molecule type" value="Genomic_DNA"/>
</dbReference>
<evidence type="ECO:0000313" key="2">
    <source>
        <dbReference type="Proteomes" id="UP000177707"/>
    </source>
</evidence>
<reference evidence="1 2" key="1">
    <citation type="journal article" date="2016" name="Nat. Commun.">
        <title>Thousands of microbial genomes shed light on interconnected biogeochemical processes in an aquifer system.</title>
        <authorList>
            <person name="Anantharaman K."/>
            <person name="Brown C.T."/>
            <person name="Hug L.A."/>
            <person name="Sharon I."/>
            <person name="Castelle C.J."/>
            <person name="Probst A.J."/>
            <person name="Thomas B.C."/>
            <person name="Singh A."/>
            <person name="Wilkins M.J."/>
            <person name="Karaoz U."/>
            <person name="Brodie E.L."/>
            <person name="Williams K.H."/>
            <person name="Hubbard S.S."/>
            <person name="Banfield J.F."/>
        </authorList>
    </citation>
    <scope>NUCLEOTIDE SEQUENCE [LARGE SCALE GENOMIC DNA]</scope>
</reference>